<dbReference type="PANTHER" id="PTHR30471:SF3">
    <property type="entry name" value="UPF0758 PROTEIN YEES-RELATED"/>
    <property type="match status" value="1"/>
</dbReference>
<evidence type="ECO:0000259" key="8">
    <source>
        <dbReference type="PROSITE" id="PS50249"/>
    </source>
</evidence>
<dbReference type="SUPFAM" id="SSF47781">
    <property type="entry name" value="RuvA domain 2-like"/>
    <property type="match status" value="1"/>
</dbReference>
<evidence type="ECO:0000256" key="1">
    <source>
        <dbReference type="ARBA" id="ARBA00010243"/>
    </source>
</evidence>
<evidence type="ECO:0000256" key="2">
    <source>
        <dbReference type="ARBA" id="ARBA00022670"/>
    </source>
</evidence>
<evidence type="ECO:0000313" key="9">
    <source>
        <dbReference type="EMBL" id="MFM9413781.1"/>
    </source>
</evidence>
<dbReference type="Pfam" id="PF20582">
    <property type="entry name" value="UPF0758_N"/>
    <property type="match status" value="1"/>
</dbReference>
<dbReference type="Gene3D" id="3.40.140.10">
    <property type="entry name" value="Cytidine Deaminase, domain 2"/>
    <property type="match status" value="1"/>
</dbReference>
<evidence type="ECO:0000256" key="4">
    <source>
        <dbReference type="ARBA" id="ARBA00022801"/>
    </source>
</evidence>
<dbReference type="Pfam" id="PF04002">
    <property type="entry name" value="RadC"/>
    <property type="match status" value="1"/>
</dbReference>
<evidence type="ECO:0000256" key="7">
    <source>
        <dbReference type="RuleBase" id="RU003797"/>
    </source>
</evidence>
<dbReference type="Proteomes" id="UP001631949">
    <property type="component" value="Unassembled WGS sequence"/>
</dbReference>
<dbReference type="InterPro" id="IPR010994">
    <property type="entry name" value="RuvA_2-like"/>
</dbReference>
<sequence>MSDERLGVKSLPPELRPRERLQRYGARALSDAELLAILLGSGTTKHNVIDLAQLILQHAGGLGQLTQLSYEQITQLDGIGPSRACTVLSLSELARRLSLLQAGGLVEKIGGSADAGRYFNDLASRRGQECFMVLYLDSKHRVLEKKVVSVGTLNEAPVHPRDVFHYAVHHNACCIICGHNHPSNDLTPSRADDRLTERLQAAADLLGIDLLDHIIVGHEGLAYYSYREHGRIIQ</sequence>
<dbReference type="CDD" id="cd08071">
    <property type="entry name" value="MPN_DUF2466"/>
    <property type="match status" value="1"/>
</dbReference>
<dbReference type="RefSeq" id="WP_408977397.1">
    <property type="nucleotide sequence ID" value="NZ_JBJUVG010000006.1"/>
</dbReference>
<name>A0ABW9GYZ0_9FIRM</name>
<dbReference type="EMBL" id="JBJUVG010000006">
    <property type="protein sequence ID" value="MFM9413781.1"/>
    <property type="molecule type" value="Genomic_DNA"/>
</dbReference>
<dbReference type="InterPro" id="IPR001405">
    <property type="entry name" value="UPF0758"/>
</dbReference>
<comment type="caution">
    <text evidence="9">The sequence shown here is derived from an EMBL/GenBank/DDBJ whole genome shotgun (WGS) entry which is preliminary data.</text>
</comment>
<dbReference type="PANTHER" id="PTHR30471">
    <property type="entry name" value="DNA REPAIR PROTEIN RADC"/>
    <property type="match status" value="1"/>
</dbReference>
<keyword evidence="5" id="KW-0862">Zinc</keyword>
<proteinExistence type="inferred from homology"/>
<keyword evidence="3" id="KW-0479">Metal-binding</keyword>
<dbReference type="NCBIfam" id="TIGR00608">
    <property type="entry name" value="radc"/>
    <property type="match status" value="1"/>
</dbReference>
<evidence type="ECO:0000256" key="5">
    <source>
        <dbReference type="ARBA" id="ARBA00022833"/>
    </source>
</evidence>
<evidence type="ECO:0000256" key="6">
    <source>
        <dbReference type="ARBA" id="ARBA00023049"/>
    </source>
</evidence>
<protein>
    <submittedName>
        <fullName evidence="9">DNA repair protein RadC</fullName>
    </submittedName>
</protein>
<keyword evidence="6" id="KW-0482">Metalloprotease</keyword>
<keyword evidence="4" id="KW-0378">Hydrolase</keyword>
<feature type="domain" description="MPN" evidence="8">
    <location>
        <begin position="108"/>
        <end position="232"/>
    </location>
</feature>
<comment type="similarity">
    <text evidence="1 7">Belongs to the UPF0758 family.</text>
</comment>
<dbReference type="NCBIfam" id="NF000642">
    <property type="entry name" value="PRK00024.1"/>
    <property type="match status" value="1"/>
</dbReference>
<dbReference type="PROSITE" id="PS50249">
    <property type="entry name" value="MPN"/>
    <property type="match status" value="1"/>
</dbReference>
<gene>
    <name evidence="9" type="primary">radC</name>
    <name evidence="9" type="ORF">ACKQTC_05335</name>
</gene>
<dbReference type="InterPro" id="IPR046778">
    <property type="entry name" value="UPF0758_N"/>
</dbReference>
<keyword evidence="2" id="KW-0645">Protease</keyword>
<reference evidence="9 10" key="1">
    <citation type="journal article" date="2016" name="Int. J. Syst. Evol. Microbiol.">
        <title>Peptococcus simiae sp. nov., isolated from rhesus macaque faeces and emended description of the genus Peptococcus.</title>
        <authorList>
            <person name="Shkoporov A.N."/>
            <person name="Efimov B.A."/>
            <person name="Kondova I."/>
            <person name="Ouwerling B."/>
            <person name="Chaplin A.V."/>
            <person name="Shcherbakova V.A."/>
            <person name="Langermans J.A.M."/>
        </authorList>
    </citation>
    <scope>NUCLEOTIDE SEQUENCE [LARGE SCALE GENOMIC DNA]</scope>
    <source>
        <strain evidence="9 10">M108</strain>
    </source>
</reference>
<keyword evidence="10" id="KW-1185">Reference proteome</keyword>
<accession>A0ABW9GYZ0</accession>
<organism evidence="9 10">
    <name type="scientific">Peptococcus simiae</name>
    <dbReference type="NCBI Taxonomy" id="1643805"/>
    <lineage>
        <taxon>Bacteria</taxon>
        <taxon>Bacillati</taxon>
        <taxon>Bacillota</taxon>
        <taxon>Clostridia</taxon>
        <taxon>Eubacteriales</taxon>
        <taxon>Peptococcaceae</taxon>
        <taxon>Peptococcus</taxon>
    </lineage>
</organism>
<evidence type="ECO:0000313" key="10">
    <source>
        <dbReference type="Proteomes" id="UP001631949"/>
    </source>
</evidence>
<dbReference type="InterPro" id="IPR037518">
    <property type="entry name" value="MPN"/>
</dbReference>
<evidence type="ECO:0000256" key="3">
    <source>
        <dbReference type="ARBA" id="ARBA00022723"/>
    </source>
</evidence>
<dbReference type="InterPro" id="IPR025657">
    <property type="entry name" value="RadC_JAB"/>
</dbReference>